<name>A0A131ZU21_SARSC</name>
<dbReference type="FunFam" id="2.40.10.10:FF:000068">
    <property type="entry name" value="transmembrane protease serine 2"/>
    <property type="match status" value="1"/>
</dbReference>
<dbReference type="SMART" id="SM00020">
    <property type="entry name" value="Tryp_SPc"/>
    <property type="match status" value="1"/>
</dbReference>
<comment type="similarity">
    <text evidence="1">Belongs to the peptidase S1 family.</text>
</comment>
<dbReference type="PANTHER" id="PTHR24276">
    <property type="entry name" value="POLYSERASE-RELATED"/>
    <property type="match status" value="1"/>
</dbReference>
<dbReference type="SUPFAM" id="SSF50494">
    <property type="entry name" value="Trypsin-like serine proteases"/>
    <property type="match status" value="1"/>
</dbReference>
<dbReference type="InterPro" id="IPR050430">
    <property type="entry name" value="Peptidase_S1"/>
</dbReference>
<keyword evidence="5" id="KW-1015">Disulfide bond</keyword>
<gene>
    <name evidence="6" type="ORF">QR98_0004250</name>
</gene>
<dbReference type="PRINTS" id="PR00722">
    <property type="entry name" value="CHYMOTRYPSIN"/>
</dbReference>
<dbReference type="EMBL" id="JXLN01000721">
    <property type="protein sequence ID" value="KPL99764.1"/>
    <property type="molecule type" value="Genomic_DNA"/>
</dbReference>
<dbReference type="InterPro" id="IPR001254">
    <property type="entry name" value="Trypsin_dom"/>
</dbReference>
<keyword evidence="2 6" id="KW-0645">Protease</keyword>
<keyword evidence="4" id="KW-0720">Serine protease</keyword>
<evidence type="ECO:0000256" key="2">
    <source>
        <dbReference type="ARBA" id="ARBA00022670"/>
    </source>
</evidence>
<dbReference type="Gene3D" id="2.40.10.10">
    <property type="entry name" value="Trypsin-like serine proteases"/>
    <property type="match status" value="1"/>
</dbReference>
<dbReference type="Pfam" id="PF00089">
    <property type="entry name" value="Trypsin"/>
    <property type="match status" value="1"/>
</dbReference>
<dbReference type="InterPro" id="IPR043504">
    <property type="entry name" value="Peptidase_S1_PA_chymotrypsin"/>
</dbReference>
<reference evidence="6 7" key="1">
    <citation type="journal article" date="2015" name="Parasit. Vectors">
        <title>Draft genome of the scabies mite.</title>
        <authorList>
            <person name="Rider S.D.Jr."/>
            <person name="Morgan M.S."/>
            <person name="Arlian L.G."/>
        </authorList>
    </citation>
    <scope>NUCLEOTIDE SEQUENCE [LARGE SCALE GENOMIC DNA]</scope>
    <source>
        <strain evidence="6">Arlian Lab</strain>
    </source>
</reference>
<dbReference type="AlphaFoldDB" id="A0A131ZU21"/>
<dbReference type="OrthoDB" id="6432550at2759"/>
<dbReference type="PROSITE" id="PS50240">
    <property type="entry name" value="TRYPSIN_DOM"/>
    <property type="match status" value="1"/>
</dbReference>
<organism evidence="6 7">
    <name type="scientific">Sarcoptes scabiei</name>
    <name type="common">Itch mite</name>
    <name type="synonym">Acarus scabiei</name>
    <dbReference type="NCBI Taxonomy" id="52283"/>
    <lineage>
        <taxon>Eukaryota</taxon>
        <taxon>Metazoa</taxon>
        <taxon>Ecdysozoa</taxon>
        <taxon>Arthropoda</taxon>
        <taxon>Chelicerata</taxon>
        <taxon>Arachnida</taxon>
        <taxon>Acari</taxon>
        <taxon>Acariformes</taxon>
        <taxon>Sarcoptiformes</taxon>
        <taxon>Astigmata</taxon>
        <taxon>Psoroptidia</taxon>
        <taxon>Sarcoptoidea</taxon>
        <taxon>Sarcoptidae</taxon>
        <taxon>Sarcoptinae</taxon>
        <taxon>Sarcoptes</taxon>
    </lineage>
</organism>
<evidence type="ECO:0000313" key="6">
    <source>
        <dbReference type="EMBL" id="KPL99764.1"/>
    </source>
</evidence>
<accession>A0A131ZU21</accession>
<dbReference type="PANTHER" id="PTHR24276:SF91">
    <property type="entry name" value="AT26814P-RELATED"/>
    <property type="match status" value="1"/>
</dbReference>
<evidence type="ECO:0000256" key="5">
    <source>
        <dbReference type="ARBA" id="ARBA00023157"/>
    </source>
</evidence>
<proteinExistence type="inferred from homology"/>
<evidence type="ECO:0000256" key="4">
    <source>
        <dbReference type="ARBA" id="ARBA00022825"/>
    </source>
</evidence>
<dbReference type="CDD" id="cd00190">
    <property type="entry name" value="Tryp_SPc"/>
    <property type="match status" value="1"/>
</dbReference>
<evidence type="ECO:0000313" key="7">
    <source>
        <dbReference type="Proteomes" id="UP000616769"/>
    </source>
</evidence>
<dbReference type="GO" id="GO:0004252">
    <property type="term" value="F:serine-type endopeptidase activity"/>
    <property type="evidence" value="ECO:0007669"/>
    <property type="project" value="InterPro"/>
</dbReference>
<keyword evidence="3" id="KW-0378">Hydrolase</keyword>
<dbReference type="Proteomes" id="UP000616769">
    <property type="component" value="Unassembled WGS sequence"/>
</dbReference>
<comment type="caution">
    <text evidence="6">The sequence shown here is derived from an EMBL/GenBank/DDBJ whole genome shotgun (WGS) entry which is preliminary data.</text>
</comment>
<dbReference type="InterPro" id="IPR001314">
    <property type="entry name" value="Peptidase_S1A"/>
</dbReference>
<dbReference type="VEuPathDB" id="VectorBase:SSCA005588"/>
<evidence type="ECO:0000256" key="3">
    <source>
        <dbReference type="ARBA" id="ARBA00022801"/>
    </source>
</evidence>
<dbReference type="InterPro" id="IPR009003">
    <property type="entry name" value="Peptidase_S1_PA"/>
</dbReference>
<sequence length="252" mass="28009">MRLIDFVRNRIWKKMIERILAIYWLPILAINNGIFSDITKEPWTVGITNKTKGFCGGSILSGSFVLTSASCVDGNEPQDLSVHYGSTHRTYGGKTAFVEQIFPHPQYTPTSLDNDLAVLKIKEGLSLDQKTSKSIDLADKDYCPHKYHVVLVSGWGTQEHNPHLADILKDANFTVRGNSKCGQALTEKQFCAGGFGVALEYGDNGDPAVENLKLVGVGIWRLGIYQSSQEPSVFTCVGYYAQWIKDIMKRTI</sequence>
<protein>
    <submittedName>
        <fullName evidence="6">Sar s 3 allergen (Serine protease-like protein 1)</fullName>
    </submittedName>
</protein>
<evidence type="ECO:0000256" key="1">
    <source>
        <dbReference type="ARBA" id="ARBA00007664"/>
    </source>
</evidence>
<dbReference type="GO" id="GO:0006508">
    <property type="term" value="P:proteolysis"/>
    <property type="evidence" value="ECO:0007669"/>
    <property type="project" value="UniProtKB-KW"/>
</dbReference>